<keyword evidence="2" id="KW-1003">Cell membrane</keyword>
<gene>
    <name evidence="8" type="ORF">DZC75_10335</name>
</gene>
<evidence type="ECO:0000256" key="6">
    <source>
        <dbReference type="SAM" id="Phobius"/>
    </source>
</evidence>
<accession>A0AAI8KAM0</accession>
<protein>
    <submittedName>
        <fullName evidence="8">LysE family translocator</fullName>
    </submittedName>
</protein>
<keyword evidence="9" id="KW-1185">Reference proteome</keyword>
<feature type="transmembrane region" description="Helical" evidence="6">
    <location>
        <begin position="187"/>
        <end position="208"/>
    </location>
</feature>
<feature type="chain" id="PRO_5042532156" evidence="7">
    <location>
        <begin position="26"/>
        <end position="213"/>
    </location>
</feature>
<dbReference type="RefSeq" id="WP_116888196.1">
    <property type="nucleotide sequence ID" value="NZ_CP031641.1"/>
</dbReference>
<feature type="signal peptide" evidence="7">
    <location>
        <begin position="1"/>
        <end position="25"/>
    </location>
</feature>
<keyword evidence="7" id="KW-0732">Signal</keyword>
<evidence type="ECO:0000313" key="8">
    <source>
        <dbReference type="EMBL" id="AXO88375.1"/>
    </source>
</evidence>
<dbReference type="Proteomes" id="UP000258127">
    <property type="component" value="Chromosome"/>
</dbReference>
<feature type="transmembrane region" description="Helical" evidence="6">
    <location>
        <begin position="155"/>
        <end position="175"/>
    </location>
</feature>
<evidence type="ECO:0000256" key="4">
    <source>
        <dbReference type="ARBA" id="ARBA00022989"/>
    </source>
</evidence>
<dbReference type="AlphaFoldDB" id="A0AAI8KAM0"/>
<reference evidence="8 9" key="1">
    <citation type="submission" date="2018-08" db="EMBL/GenBank/DDBJ databases">
        <authorList>
            <person name="Lee Y."/>
            <person name="Kakembo D."/>
        </authorList>
    </citation>
    <scope>NUCLEOTIDE SEQUENCE [LARGE SCALE GENOMIC DNA]</scope>
    <source>
        <strain evidence="8 9">JBCS1880</strain>
    </source>
</reference>
<dbReference type="PANTHER" id="PTHR30086:SF20">
    <property type="entry name" value="ARGININE EXPORTER PROTEIN ARGO-RELATED"/>
    <property type="match status" value="1"/>
</dbReference>
<evidence type="ECO:0000256" key="3">
    <source>
        <dbReference type="ARBA" id="ARBA00022692"/>
    </source>
</evidence>
<evidence type="ECO:0000256" key="2">
    <source>
        <dbReference type="ARBA" id="ARBA00022475"/>
    </source>
</evidence>
<name>A0AAI8KAM0_9PSED</name>
<feature type="transmembrane region" description="Helical" evidence="6">
    <location>
        <begin position="41"/>
        <end position="61"/>
    </location>
</feature>
<evidence type="ECO:0000313" key="9">
    <source>
        <dbReference type="Proteomes" id="UP000258127"/>
    </source>
</evidence>
<sequence>MNTALTATYALTVLLLIATPGPVVALVVNTAAAAGARKALFTAVGTNWASLVLIGAAAWIIMTSAAIDKAWLSGMSLLGCLFIGYIASGTLREALKTPASSAAAAEQSAMATRGGRGGLLQGFMVGISNPKDIIFFIAFFPQFIQITESFGKSMVVLSLLWIAIDFAVLSLYIFAIGKIASQRSSRMISLASGIALLLIAAGGLLYNLRELAG</sequence>
<dbReference type="GO" id="GO:0015171">
    <property type="term" value="F:amino acid transmembrane transporter activity"/>
    <property type="evidence" value="ECO:0007669"/>
    <property type="project" value="TreeGrafter"/>
</dbReference>
<comment type="subcellular location">
    <subcellularLocation>
        <location evidence="1">Cell membrane</location>
        <topology evidence="1">Multi-pass membrane protein</topology>
    </subcellularLocation>
</comment>
<proteinExistence type="predicted"/>
<evidence type="ECO:0000256" key="5">
    <source>
        <dbReference type="ARBA" id="ARBA00023136"/>
    </source>
</evidence>
<evidence type="ECO:0000256" key="1">
    <source>
        <dbReference type="ARBA" id="ARBA00004651"/>
    </source>
</evidence>
<keyword evidence="3 6" id="KW-0812">Transmembrane</keyword>
<dbReference type="PANTHER" id="PTHR30086">
    <property type="entry name" value="ARGININE EXPORTER PROTEIN ARGO"/>
    <property type="match status" value="1"/>
</dbReference>
<evidence type="ECO:0000256" key="7">
    <source>
        <dbReference type="SAM" id="SignalP"/>
    </source>
</evidence>
<keyword evidence="5 6" id="KW-0472">Membrane</keyword>
<dbReference type="EMBL" id="CP031641">
    <property type="protein sequence ID" value="AXO88375.1"/>
    <property type="molecule type" value="Genomic_DNA"/>
</dbReference>
<keyword evidence="4 6" id="KW-1133">Transmembrane helix</keyword>
<dbReference type="Pfam" id="PF01810">
    <property type="entry name" value="LysE"/>
    <property type="match status" value="1"/>
</dbReference>
<dbReference type="GO" id="GO:0005886">
    <property type="term" value="C:plasma membrane"/>
    <property type="evidence" value="ECO:0007669"/>
    <property type="project" value="UniProtKB-SubCell"/>
</dbReference>
<organism evidence="8 9">
    <name type="scientific">Pseudomonas parafulva</name>
    <dbReference type="NCBI Taxonomy" id="157782"/>
    <lineage>
        <taxon>Bacteria</taxon>
        <taxon>Pseudomonadati</taxon>
        <taxon>Pseudomonadota</taxon>
        <taxon>Gammaproteobacteria</taxon>
        <taxon>Pseudomonadales</taxon>
        <taxon>Pseudomonadaceae</taxon>
        <taxon>Pseudomonas</taxon>
    </lineage>
</organism>
<feature type="transmembrane region" description="Helical" evidence="6">
    <location>
        <begin position="70"/>
        <end position="88"/>
    </location>
</feature>
<dbReference type="InterPro" id="IPR001123">
    <property type="entry name" value="LeuE-type"/>
</dbReference>